<organism evidence="1 2">
    <name type="scientific">Neurospora intermedia</name>
    <dbReference type="NCBI Taxonomy" id="5142"/>
    <lineage>
        <taxon>Eukaryota</taxon>
        <taxon>Fungi</taxon>
        <taxon>Dikarya</taxon>
        <taxon>Ascomycota</taxon>
        <taxon>Pezizomycotina</taxon>
        <taxon>Sordariomycetes</taxon>
        <taxon>Sordariomycetidae</taxon>
        <taxon>Sordariales</taxon>
        <taxon>Sordariaceae</taxon>
        <taxon>Neurospora</taxon>
    </lineage>
</organism>
<evidence type="ECO:0000313" key="2">
    <source>
        <dbReference type="Proteomes" id="UP001451303"/>
    </source>
</evidence>
<dbReference type="Proteomes" id="UP001451303">
    <property type="component" value="Unassembled WGS sequence"/>
</dbReference>
<reference evidence="1 2" key="1">
    <citation type="submission" date="2023-09" db="EMBL/GenBank/DDBJ databases">
        <title>Multi-omics analysis of a traditional fermented food reveals byproduct-associated fungal strains for waste-to-food upcycling.</title>
        <authorList>
            <consortium name="Lawrence Berkeley National Laboratory"/>
            <person name="Rekdal V.M."/>
            <person name="Villalobos-Escobedo J.M."/>
            <person name="Rodriguez-Valeron N."/>
            <person name="Garcia M.O."/>
            <person name="Vasquez D.P."/>
            <person name="Damayanti I."/>
            <person name="Sorensen P.M."/>
            <person name="Baidoo E.E."/>
            <person name="De Carvalho A.C."/>
            <person name="Riley R."/>
            <person name="Lipzen A."/>
            <person name="He G."/>
            <person name="Yan M."/>
            <person name="Haridas S."/>
            <person name="Daum C."/>
            <person name="Yoshinaga Y."/>
            <person name="Ng V."/>
            <person name="Grigoriev I.V."/>
            <person name="Munk R."/>
            <person name="Nuraida L."/>
            <person name="Wijaya C.H."/>
            <person name="Morales P.-C."/>
            <person name="Keasling J.D."/>
        </authorList>
    </citation>
    <scope>NUCLEOTIDE SEQUENCE [LARGE SCALE GENOMIC DNA]</scope>
    <source>
        <strain evidence="1 2">FGSC 2613</strain>
    </source>
</reference>
<name>A0ABR3D4T1_NEUIN</name>
<sequence>MTLHRVSLPSDQGGKRGTYYRTVNKACPSWPIQKCRTGCAASERSPTRGSLALCPQAGNLSWKTSTHDIKLRRAQAEVPMLASGRLSALSRRLDSRWRIETTPQWGPAESLEFPVPSCVPFQLRFHVRVMSM</sequence>
<gene>
    <name evidence="1" type="ORF">QR685DRAFT_574484</name>
</gene>
<proteinExistence type="predicted"/>
<evidence type="ECO:0000313" key="1">
    <source>
        <dbReference type="EMBL" id="KAL0467705.1"/>
    </source>
</evidence>
<accession>A0ABR3D4T1</accession>
<keyword evidence="2" id="KW-1185">Reference proteome</keyword>
<comment type="caution">
    <text evidence="1">The sequence shown here is derived from an EMBL/GenBank/DDBJ whole genome shotgun (WGS) entry which is preliminary data.</text>
</comment>
<dbReference type="EMBL" id="JAVLET010000009">
    <property type="protein sequence ID" value="KAL0467705.1"/>
    <property type="molecule type" value="Genomic_DNA"/>
</dbReference>
<protein>
    <submittedName>
        <fullName evidence="1">Uncharacterized protein</fullName>
    </submittedName>
</protein>